<dbReference type="SUPFAM" id="SSF53474">
    <property type="entry name" value="alpha/beta-Hydrolases"/>
    <property type="match status" value="1"/>
</dbReference>
<dbReference type="AlphaFoldDB" id="A0A0D1EKN4"/>
<dbReference type="OrthoDB" id="7840273at2"/>
<dbReference type="RefSeq" id="WP_052500675.1">
    <property type="nucleotide sequence ID" value="NZ_FZPF01000010.1"/>
</dbReference>
<keyword evidence="2" id="KW-1185">Reference proteome</keyword>
<dbReference type="STRING" id="935700.jaqu_00880"/>
<organism evidence="1 2">
    <name type="scientific">Jannaschia aquimarina</name>
    <dbReference type="NCBI Taxonomy" id="935700"/>
    <lineage>
        <taxon>Bacteria</taxon>
        <taxon>Pseudomonadati</taxon>
        <taxon>Pseudomonadota</taxon>
        <taxon>Alphaproteobacteria</taxon>
        <taxon>Rhodobacterales</taxon>
        <taxon>Roseobacteraceae</taxon>
        <taxon>Jannaschia</taxon>
    </lineage>
</organism>
<dbReference type="Proteomes" id="UP000032232">
    <property type="component" value="Unassembled WGS sequence"/>
</dbReference>
<name>A0A0D1EKN4_9RHOB</name>
<comment type="caution">
    <text evidence="1">The sequence shown here is derived from an EMBL/GenBank/DDBJ whole genome shotgun (WGS) entry which is preliminary data.</text>
</comment>
<gene>
    <name evidence="1" type="ORF">jaqu_00880</name>
</gene>
<dbReference type="EMBL" id="JYFE01000003">
    <property type="protein sequence ID" value="KIT18154.1"/>
    <property type="molecule type" value="Genomic_DNA"/>
</dbReference>
<sequence length="317" mass="35211">MHHDANSGEETLRALLTDGLRLGGWVRDIGPEHIACLQPGIGEGAATLLVSFEMMDATLARGRVWPERLAERRGWSTLTILSRGRSFYRDPALAHLFDEMTDEGDFDDYDQVIFMGGGTGGYAAAAYSVAAPGAMVIAIAPLATLDRSVAPWERRFRSAWSLDWTTRYGFAPDMIDAASQVFVISDPTEAFDSMHASLFRGSHVAHLRATHAGPDLAERLEAIGILDRLVAGAASGSLTPLRFAQLWRGRRRDRVWLARVMRKLDRLDRPWLSALFARHVTERHDLPAFRRRLATARAQLLAEGRDLPERAEARRAG</sequence>
<proteinExistence type="predicted"/>
<dbReference type="PATRIC" id="fig|935700.4.peg.92"/>
<dbReference type="InterPro" id="IPR029058">
    <property type="entry name" value="AB_hydrolase_fold"/>
</dbReference>
<evidence type="ECO:0008006" key="3">
    <source>
        <dbReference type="Google" id="ProtNLM"/>
    </source>
</evidence>
<evidence type="ECO:0000313" key="2">
    <source>
        <dbReference type="Proteomes" id="UP000032232"/>
    </source>
</evidence>
<reference evidence="1 2" key="1">
    <citation type="submission" date="2015-02" db="EMBL/GenBank/DDBJ databases">
        <title>Genome Sequence of Jannaschia aquimarina DSM28248, a member of the Roseobacter clade.</title>
        <authorList>
            <person name="Voget S."/>
            <person name="Daniel R."/>
        </authorList>
    </citation>
    <scope>NUCLEOTIDE SEQUENCE [LARGE SCALE GENOMIC DNA]</scope>
    <source>
        <strain evidence="1 2">GSW-M26</strain>
    </source>
</reference>
<accession>A0A0D1EKN4</accession>
<protein>
    <recommendedName>
        <fullName evidence="3">Phosphoadenosine phosphosulfate reductase</fullName>
    </recommendedName>
</protein>
<evidence type="ECO:0000313" key="1">
    <source>
        <dbReference type="EMBL" id="KIT18154.1"/>
    </source>
</evidence>